<evidence type="ECO:0000313" key="1">
    <source>
        <dbReference type="EMBL" id="TFK83679.1"/>
    </source>
</evidence>
<protein>
    <submittedName>
        <fullName evidence="1">Uncharacterized protein</fullName>
    </submittedName>
</protein>
<gene>
    <name evidence="1" type="ORF">K466DRAFT_602659</name>
</gene>
<accession>A0A5C3P3W2</accession>
<organism evidence="1 2">
    <name type="scientific">Polyporus arcularius HHB13444</name>
    <dbReference type="NCBI Taxonomy" id="1314778"/>
    <lineage>
        <taxon>Eukaryota</taxon>
        <taxon>Fungi</taxon>
        <taxon>Dikarya</taxon>
        <taxon>Basidiomycota</taxon>
        <taxon>Agaricomycotina</taxon>
        <taxon>Agaricomycetes</taxon>
        <taxon>Polyporales</taxon>
        <taxon>Polyporaceae</taxon>
        <taxon>Polyporus</taxon>
    </lineage>
</organism>
<dbReference type="EMBL" id="ML211374">
    <property type="protein sequence ID" value="TFK83679.1"/>
    <property type="molecule type" value="Genomic_DNA"/>
</dbReference>
<reference evidence="1 2" key="1">
    <citation type="journal article" date="2019" name="Nat. Ecol. Evol.">
        <title>Megaphylogeny resolves global patterns of mushroom evolution.</title>
        <authorList>
            <person name="Varga T."/>
            <person name="Krizsan K."/>
            <person name="Foldi C."/>
            <person name="Dima B."/>
            <person name="Sanchez-Garcia M."/>
            <person name="Sanchez-Ramirez S."/>
            <person name="Szollosi G.J."/>
            <person name="Szarkandi J.G."/>
            <person name="Papp V."/>
            <person name="Albert L."/>
            <person name="Andreopoulos W."/>
            <person name="Angelini C."/>
            <person name="Antonin V."/>
            <person name="Barry K.W."/>
            <person name="Bougher N.L."/>
            <person name="Buchanan P."/>
            <person name="Buyck B."/>
            <person name="Bense V."/>
            <person name="Catcheside P."/>
            <person name="Chovatia M."/>
            <person name="Cooper J."/>
            <person name="Damon W."/>
            <person name="Desjardin D."/>
            <person name="Finy P."/>
            <person name="Geml J."/>
            <person name="Haridas S."/>
            <person name="Hughes K."/>
            <person name="Justo A."/>
            <person name="Karasinski D."/>
            <person name="Kautmanova I."/>
            <person name="Kiss B."/>
            <person name="Kocsube S."/>
            <person name="Kotiranta H."/>
            <person name="LaButti K.M."/>
            <person name="Lechner B.E."/>
            <person name="Liimatainen K."/>
            <person name="Lipzen A."/>
            <person name="Lukacs Z."/>
            <person name="Mihaltcheva S."/>
            <person name="Morgado L.N."/>
            <person name="Niskanen T."/>
            <person name="Noordeloos M.E."/>
            <person name="Ohm R.A."/>
            <person name="Ortiz-Santana B."/>
            <person name="Ovrebo C."/>
            <person name="Racz N."/>
            <person name="Riley R."/>
            <person name="Savchenko A."/>
            <person name="Shiryaev A."/>
            <person name="Soop K."/>
            <person name="Spirin V."/>
            <person name="Szebenyi C."/>
            <person name="Tomsovsky M."/>
            <person name="Tulloss R.E."/>
            <person name="Uehling J."/>
            <person name="Grigoriev I.V."/>
            <person name="Vagvolgyi C."/>
            <person name="Papp T."/>
            <person name="Martin F.M."/>
            <person name="Miettinen O."/>
            <person name="Hibbett D.S."/>
            <person name="Nagy L.G."/>
        </authorList>
    </citation>
    <scope>NUCLEOTIDE SEQUENCE [LARGE SCALE GENOMIC DNA]</scope>
    <source>
        <strain evidence="1 2">HHB13444</strain>
    </source>
</reference>
<sequence>MPMPMFRTELAPAGSLRRTYASFTRKALADGEANEVWNKWHDRPAPVFSIRTLQPSKLTTEDLLTINLAESTSVRVTASSPHADSANGRPPYSKLYVSQLQMRHGQRGWLYYHQPPNGPPLAGEVRFRNTSSKDPANFGLGFDAVTESGIPWCIPLPAIAMSESYAVLRHLLTAVDRTVSEDLMQEASKLERIPKRCVHGIGQPFELSMKAGSPMVTLAGKNGLAVAKLRNIAVAGTETIPAPERDKGTRHYKHMPFLGTAVCAFERSFLTGYRGKRVVVVRMLRSVKSDPVRLDSSYVGPKFSRQLMPSNGKLLMTVYRGKVTPWAGDVDQEAPEHRNWAAPLSVLFDNAAEYGLPREHIRAPTDRSTGV</sequence>
<dbReference type="AlphaFoldDB" id="A0A5C3P3W2"/>
<proteinExistence type="predicted"/>
<name>A0A5C3P3W2_9APHY</name>
<keyword evidence="2" id="KW-1185">Reference proteome</keyword>
<dbReference type="Proteomes" id="UP000308197">
    <property type="component" value="Unassembled WGS sequence"/>
</dbReference>
<evidence type="ECO:0000313" key="2">
    <source>
        <dbReference type="Proteomes" id="UP000308197"/>
    </source>
</evidence>
<dbReference type="InParanoid" id="A0A5C3P3W2"/>